<evidence type="ECO:0000313" key="3">
    <source>
        <dbReference type="Proteomes" id="UP000007875"/>
    </source>
</evidence>
<reference evidence="2" key="2">
    <citation type="submission" date="2025-08" db="UniProtKB">
        <authorList>
            <consortium name="Ensembl"/>
        </authorList>
    </citation>
    <scope>IDENTIFICATION</scope>
</reference>
<dbReference type="SUPFAM" id="SSF57567">
    <property type="entry name" value="Serine protease inhibitors"/>
    <property type="match status" value="1"/>
</dbReference>
<protein>
    <recommendedName>
        <fullName evidence="1">TIL domain-containing protein</fullName>
    </recommendedName>
</protein>
<evidence type="ECO:0000313" key="2">
    <source>
        <dbReference type="Ensembl" id="ENSCSAVP00000012509.1"/>
    </source>
</evidence>
<reference evidence="3" key="1">
    <citation type="submission" date="2003-08" db="EMBL/GenBank/DDBJ databases">
        <authorList>
            <person name="Birren B."/>
            <person name="Nusbaum C."/>
            <person name="Abebe A."/>
            <person name="Abouelleil A."/>
            <person name="Adekoya E."/>
            <person name="Ait-zahra M."/>
            <person name="Allen N."/>
            <person name="Allen T."/>
            <person name="An P."/>
            <person name="Anderson M."/>
            <person name="Anderson S."/>
            <person name="Arachchi H."/>
            <person name="Armbruster J."/>
            <person name="Bachantsang P."/>
            <person name="Baldwin J."/>
            <person name="Barry A."/>
            <person name="Bayul T."/>
            <person name="Blitshsteyn B."/>
            <person name="Bloom T."/>
            <person name="Blye J."/>
            <person name="Boguslavskiy L."/>
            <person name="Borowsky M."/>
            <person name="Boukhgalter B."/>
            <person name="Brunache A."/>
            <person name="Butler J."/>
            <person name="Calixte N."/>
            <person name="Calvo S."/>
            <person name="Camarata J."/>
            <person name="Campo K."/>
            <person name="Chang J."/>
            <person name="Cheshatsang Y."/>
            <person name="Citroen M."/>
            <person name="Collymore A."/>
            <person name="Considine T."/>
            <person name="Cook A."/>
            <person name="Cooke P."/>
            <person name="Corum B."/>
            <person name="Cuomo C."/>
            <person name="David R."/>
            <person name="Dawoe T."/>
            <person name="Degray S."/>
            <person name="Dodge S."/>
            <person name="Dooley K."/>
            <person name="Dorje P."/>
            <person name="Dorjee K."/>
            <person name="Dorris L."/>
            <person name="Duffey N."/>
            <person name="Dupes A."/>
            <person name="Elkins T."/>
            <person name="Engels R."/>
            <person name="Erickson J."/>
            <person name="Farina A."/>
            <person name="Faro S."/>
            <person name="Ferreira P."/>
            <person name="Fischer H."/>
            <person name="Fitzgerald M."/>
            <person name="Foley K."/>
            <person name="Gage D."/>
            <person name="Galagan J."/>
            <person name="Gearin G."/>
            <person name="Gnerre S."/>
            <person name="Gnirke A."/>
            <person name="Goyette A."/>
            <person name="Graham J."/>
            <person name="Grandbois E."/>
            <person name="Gyaltsen K."/>
            <person name="Hafez N."/>
            <person name="Hagopian D."/>
            <person name="Hagos B."/>
            <person name="Hall J."/>
            <person name="Hatcher B."/>
            <person name="Heller A."/>
            <person name="Higgins H."/>
            <person name="Honan T."/>
            <person name="Horn A."/>
            <person name="Houde N."/>
            <person name="Hughes L."/>
            <person name="Hulme W."/>
            <person name="Husby E."/>
            <person name="Iliev I."/>
            <person name="Jaffe D."/>
            <person name="Jones C."/>
            <person name="Kamal M."/>
            <person name="Kamat A."/>
            <person name="Kamvysselis M."/>
            <person name="Karlsson E."/>
            <person name="Kells C."/>
            <person name="Kieu A."/>
            <person name="Kisner P."/>
            <person name="Kodira C."/>
            <person name="Kulbokas E."/>
            <person name="Labutti K."/>
            <person name="Lama D."/>
            <person name="Landers T."/>
            <person name="Leger J."/>
            <person name="Levine S."/>
            <person name="Lewis D."/>
            <person name="Lewis T."/>
            <person name="Lindblad-toh K."/>
            <person name="Liu X."/>
            <person name="Lokyitsang T."/>
            <person name="Lokyitsang Y."/>
            <person name="Lucien O."/>
            <person name="Lui A."/>
            <person name="Ma L.J."/>
            <person name="Mabbitt R."/>
            <person name="Macdonald J."/>
            <person name="Maclean C."/>
            <person name="Major J."/>
            <person name="Manning J."/>
            <person name="Marabella R."/>
            <person name="Maru K."/>
            <person name="Matthews C."/>
            <person name="Mauceli E."/>
            <person name="Mccarthy M."/>
            <person name="Mcdonough S."/>
            <person name="Mcghee T."/>
            <person name="Meldrim J."/>
            <person name="Meneus L."/>
            <person name="Mesirov J."/>
            <person name="Mihalev A."/>
            <person name="Mihova T."/>
            <person name="Mikkelsen T."/>
            <person name="Mlenga V."/>
            <person name="Moru K."/>
            <person name="Mozes J."/>
            <person name="Mulrain L."/>
            <person name="Munson G."/>
            <person name="Naylor J."/>
            <person name="Newes C."/>
            <person name="Nguyen C."/>
            <person name="Nguyen N."/>
            <person name="Nguyen T."/>
            <person name="Nicol R."/>
            <person name="Nielsen C."/>
            <person name="Nizzari M."/>
            <person name="Norbu C."/>
            <person name="Norbu N."/>
            <person name="O'donnell P."/>
            <person name="Okoawo O."/>
            <person name="O'leary S."/>
            <person name="Omotosho B."/>
            <person name="O'neill K."/>
            <person name="Osman S."/>
            <person name="Parker S."/>
            <person name="Perrin D."/>
            <person name="Phunkhang P."/>
            <person name="Piqani B."/>
            <person name="Purcell S."/>
            <person name="Rachupka T."/>
            <person name="Ramasamy U."/>
            <person name="Rameau R."/>
            <person name="Ray V."/>
            <person name="Raymond C."/>
            <person name="Retta R."/>
            <person name="Richardson S."/>
            <person name="Rise C."/>
            <person name="Rodriguez J."/>
            <person name="Rogers J."/>
            <person name="Rogov P."/>
            <person name="Rutman M."/>
            <person name="Schupbach R."/>
            <person name="Seaman C."/>
            <person name="Settipalli S."/>
            <person name="Sharpe T."/>
            <person name="Sheridan J."/>
            <person name="Sherpa N."/>
            <person name="Shi J."/>
            <person name="Smirnov S."/>
            <person name="Smith C."/>
            <person name="Sougnez C."/>
            <person name="Spencer B."/>
            <person name="Stalker J."/>
            <person name="Stange-thomann N."/>
            <person name="Stavropoulos S."/>
            <person name="Stetson K."/>
            <person name="Stone C."/>
            <person name="Stone S."/>
            <person name="Stubbs M."/>
            <person name="Talamas J."/>
            <person name="Tchuinga P."/>
            <person name="Tenzing P."/>
            <person name="Tesfaye S."/>
            <person name="Theodore J."/>
            <person name="Thoulutsang Y."/>
            <person name="Topham K."/>
            <person name="Towey S."/>
            <person name="Tsamla T."/>
            <person name="Tsomo N."/>
            <person name="Vallee D."/>
            <person name="Vassiliev H."/>
            <person name="Venkataraman V."/>
            <person name="Vinson J."/>
            <person name="Vo A."/>
            <person name="Wade C."/>
            <person name="Wang S."/>
            <person name="Wangchuk T."/>
            <person name="Wangdi T."/>
            <person name="Whittaker C."/>
            <person name="Wilkinson J."/>
            <person name="Wu Y."/>
            <person name="Wyman D."/>
            <person name="Yadav S."/>
            <person name="Yang S."/>
            <person name="Yang X."/>
            <person name="Yeager S."/>
            <person name="Yee E."/>
            <person name="Young G."/>
            <person name="Zainoun J."/>
            <person name="Zembeck L."/>
            <person name="Zimmer A."/>
            <person name="Zody M."/>
            <person name="Lander E."/>
        </authorList>
    </citation>
    <scope>NUCLEOTIDE SEQUENCE [LARGE SCALE GENOMIC DNA]</scope>
</reference>
<dbReference type="InterPro" id="IPR036084">
    <property type="entry name" value="Ser_inhib-like_sf"/>
</dbReference>
<name>H2Z4J7_CIOSA</name>
<reference evidence="2" key="3">
    <citation type="submission" date="2025-09" db="UniProtKB">
        <authorList>
            <consortium name="Ensembl"/>
        </authorList>
    </citation>
    <scope>IDENTIFICATION</scope>
</reference>
<dbReference type="Pfam" id="PF01826">
    <property type="entry name" value="TIL"/>
    <property type="match status" value="1"/>
</dbReference>
<dbReference type="GeneTree" id="ENSGT00940000167195"/>
<sequence>MGDNCVPLSQCPTTVPPTTICPGNQEFSMCGGCNVQCSDKDSPPPCPLRCHVGCFCPANTYLSGDNCVSYESCNVA</sequence>
<dbReference type="CDD" id="cd19941">
    <property type="entry name" value="TIL"/>
    <property type="match status" value="1"/>
</dbReference>
<dbReference type="HOGENOM" id="CLU_2653785_0_0_1"/>
<dbReference type="Gene3D" id="2.10.25.10">
    <property type="entry name" value="Laminin"/>
    <property type="match status" value="1"/>
</dbReference>
<accession>H2Z4J7</accession>
<evidence type="ECO:0000259" key="1">
    <source>
        <dbReference type="Pfam" id="PF01826"/>
    </source>
</evidence>
<dbReference type="AlphaFoldDB" id="H2Z4J7"/>
<dbReference type="Proteomes" id="UP000007875">
    <property type="component" value="Unassembled WGS sequence"/>
</dbReference>
<proteinExistence type="predicted"/>
<organism evidence="2 3">
    <name type="scientific">Ciona savignyi</name>
    <name type="common">Pacific transparent sea squirt</name>
    <dbReference type="NCBI Taxonomy" id="51511"/>
    <lineage>
        <taxon>Eukaryota</taxon>
        <taxon>Metazoa</taxon>
        <taxon>Chordata</taxon>
        <taxon>Tunicata</taxon>
        <taxon>Ascidiacea</taxon>
        <taxon>Phlebobranchia</taxon>
        <taxon>Cionidae</taxon>
        <taxon>Ciona</taxon>
    </lineage>
</organism>
<feature type="domain" description="TIL" evidence="1">
    <location>
        <begin position="21"/>
        <end position="73"/>
    </location>
</feature>
<dbReference type="InParanoid" id="H2Z4J7"/>
<dbReference type="InterPro" id="IPR002919">
    <property type="entry name" value="TIL_dom"/>
</dbReference>
<keyword evidence="3" id="KW-1185">Reference proteome</keyword>
<dbReference type="Ensembl" id="ENSCSAVT00000012653.1">
    <property type="protein sequence ID" value="ENSCSAVP00000012509.1"/>
    <property type="gene ID" value="ENSCSAVG00000007348.1"/>
</dbReference>